<evidence type="ECO:0000313" key="2">
    <source>
        <dbReference type="EMBL" id="CAF3307019.1"/>
    </source>
</evidence>
<name>A0A817SPB7_9BILA</name>
<evidence type="ECO:0000256" key="1">
    <source>
        <dbReference type="SAM" id="MobiDB-lite"/>
    </source>
</evidence>
<dbReference type="EMBL" id="CAJNYD010000921">
    <property type="protein sequence ID" value="CAF3307019.1"/>
    <property type="molecule type" value="Genomic_DNA"/>
</dbReference>
<dbReference type="Proteomes" id="UP000663833">
    <property type="component" value="Unassembled WGS sequence"/>
</dbReference>
<proteinExistence type="predicted"/>
<accession>A0A817SPB7</accession>
<sequence>MLSLFSDTMPLMSTSHNHGTSFAIRQASQQNLFDLPQQSPSTSFETPSINVSSPSESRIVMNTNVSAQQTKICVNNLSKKKFISKKFKPTVITSISLDEPLPLLSVTTDHASSPGTNIASLMSATSIPTSSTSFRNNPVVQVLSITDDVGLKDVSNIATRANSINVNQLVLDFQVKLKAKDEVIKDLKKKLIDRNQKIADIEQSTMTIPTAPLVIDRIDHRHELIHKEEMQSEIDYKHYATQLNMNEERLKNCIHENDRIKTARTIIRNFPDYEGLIAMDNGWQALDKEKVNVALELIRNVFGPSISVTNNTIRISLATMIRTACWKARN</sequence>
<dbReference type="AlphaFoldDB" id="A0A817SPB7"/>
<gene>
    <name evidence="2" type="ORF">LUA448_LOCUS8625</name>
</gene>
<feature type="region of interest" description="Disordered" evidence="1">
    <location>
        <begin position="35"/>
        <end position="55"/>
    </location>
</feature>
<comment type="caution">
    <text evidence="2">The sequence shown here is derived from an EMBL/GenBank/DDBJ whole genome shotgun (WGS) entry which is preliminary data.</text>
</comment>
<evidence type="ECO:0000313" key="3">
    <source>
        <dbReference type="Proteomes" id="UP000663833"/>
    </source>
</evidence>
<reference evidence="2" key="1">
    <citation type="submission" date="2021-02" db="EMBL/GenBank/DDBJ databases">
        <authorList>
            <person name="Nowell W R."/>
        </authorList>
    </citation>
    <scope>NUCLEOTIDE SEQUENCE</scope>
</reference>
<organism evidence="2 3">
    <name type="scientific">Rotaria socialis</name>
    <dbReference type="NCBI Taxonomy" id="392032"/>
    <lineage>
        <taxon>Eukaryota</taxon>
        <taxon>Metazoa</taxon>
        <taxon>Spiralia</taxon>
        <taxon>Gnathifera</taxon>
        <taxon>Rotifera</taxon>
        <taxon>Eurotatoria</taxon>
        <taxon>Bdelloidea</taxon>
        <taxon>Philodinida</taxon>
        <taxon>Philodinidae</taxon>
        <taxon>Rotaria</taxon>
    </lineage>
</organism>
<protein>
    <submittedName>
        <fullName evidence="2">Uncharacterized protein</fullName>
    </submittedName>
</protein>